<accession>A0A0A1VZG8</accession>
<dbReference type="Pfam" id="PF13649">
    <property type="entry name" value="Methyltransf_25"/>
    <property type="match status" value="1"/>
</dbReference>
<keyword evidence="2" id="KW-0489">Methyltransferase</keyword>
<dbReference type="InterPro" id="IPR050508">
    <property type="entry name" value="Methyltransf_Superfamily"/>
</dbReference>
<sequence length="209" mass="23315">MILATILRPLSYQYQWLYDGISRLAALAVGGESCFRQLALEGLKIAKNDPILDLCCGAGQTTRYLVPLSDRCTGLDVSFRALERASLAVPQAHYVEGLAEKMPFSAGEFALVHTSTALHEMEPEQLQEILKEVYRVLRPGGIFALVDFHRPTNPLFWPSLALFLQLFETHTAWQFIDTDLIQSLQALGFRDCQQKLYAGGSLQVIQAAK</sequence>
<dbReference type="SUPFAM" id="SSF53335">
    <property type="entry name" value="S-adenosyl-L-methionine-dependent methyltransferases"/>
    <property type="match status" value="1"/>
</dbReference>
<dbReference type="PANTHER" id="PTHR42912">
    <property type="entry name" value="METHYLTRANSFERASE"/>
    <property type="match status" value="1"/>
</dbReference>
<organism evidence="2 3">
    <name type="scientific">Microcystis aeruginosa NIES-44</name>
    <dbReference type="NCBI Taxonomy" id="449439"/>
    <lineage>
        <taxon>Bacteria</taxon>
        <taxon>Bacillati</taxon>
        <taxon>Cyanobacteriota</taxon>
        <taxon>Cyanophyceae</taxon>
        <taxon>Oscillatoriophycideae</taxon>
        <taxon>Chroococcales</taxon>
        <taxon>Microcystaceae</taxon>
        <taxon>Microcystis</taxon>
    </lineage>
</organism>
<dbReference type="PANTHER" id="PTHR42912:SF93">
    <property type="entry name" value="N6-ADENOSINE-METHYLTRANSFERASE TMT1A"/>
    <property type="match status" value="1"/>
</dbReference>
<dbReference type="EMBL" id="BBPA01000066">
    <property type="protein sequence ID" value="GAL94919.1"/>
    <property type="molecule type" value="Genomic_DNA"/>
</dbReference>
<feature type="domain" description="Methyltransferase" evidence="1">
    <location>
        <begin position="51"/>
        <end position="141"/>
    </location>
</feature>
<dbReference type="Gene3D" id="3.40.50.150">
    <property type="entry name" value="Vaccinia Virus protein VP39"/>
    <property type="match status" value="1"/>
</dbReference>
<reference evidence="3" key="1">
    <citation type="journal article" date="2015" name="Genome">
        <title>Whole Genome Sequence of the Non-Microcystin-Producing Microcystis aeruginosa Strain NIES-44.</title>
        <authorList>
            <person name="Okano K."/>
            <person name="Miyata N."/>
            <person name="Ozaki Y."/>
        </authorList>
    </citation>
    <scope>NUCLEOTIDE SEQUENCE [LARGE SCALE GENOMIC DNA]</scope>
    <source>
        <strain evidence="3">NIES-44</strain>
    </source>
</reference>
<dbReference type="CDD" id="cd02440">
    <property type="entry name" value="AdoMet_MTases"/>
    <property type="match status" value="1"/>
</dbReference>
<protein>
    <submittedName>
        <fullName evidence="2">SAM-dependent methyltransferase sll0829 (UbiE paralog)</fullName>
    </submittedName>
</protein>
<dbReference type="GO" id="GO:0032259">
    <property type="term" value="P:methylation"/>
    <property type="evidence" value="ECO:0007669"/>
    <property type="project" value="UniProtKB-KW"/>
</dbReference>
<keyword evidence="2" id="KW-0808">Transferase</keyword>
<dbReference type="AlphaFoldDB" id="A0A0A1VZG8"/>
<name>A0A0A1VZG8_MICAE</name>
<proteinExistence type="predicted"/>
<evidence type="ECO:0000313" key="3">
    <source>
        <dbReference type="Proteomes" id="UP000030321"/>
    </source>
</evidence>
<gene>
    <name evidence="2" type="ORF">N44_03774</name>
</gene>
<dbReference type="InterPro" id="IPR029063">
    <property type="entry name" value="SAM-dependent_MTases_sf"/>
</dbReference>
<comment type="caution">
    <text evidence="2">The sequence shown here is derived from an EMBL/GenBank/DDBJ whole genome shotgun (WGS) entry which is preliminary data.</text>
</comment>
<evidence type="ECO:0000259" key="1">
    <source>
        <dbReference type="Pfam" id="PF13649"/>
    </source>
</evidence>
<dbReference type="InterPro" id="IPR041698">
    <property type="entry name" value="Methyltransf_25"/>
</dbReference>
<evidence type="ECO:0000313" key="2">
    <source>
        <dbReference type="EMBL" id="GAL94919.1"/>
    </source>
</evidence>
<dbReference type="Proteomes" id="UP000030321">
    <property type="component" value="Unassembled WGS sequence"/>
</dbReference>
<dbReference type="GO" id="GO:0008168">
    <property type="term" value="F:methyltransferase activity"/>
    <property type="evidence" value="ECO:0007669"/>
    <property type="project" value="UniProtKB-KW"/>
</dbReference>